<keyword evidence="1" id="KW-0597">Phosphoprotein</keyword>
<name>A0A4U3L2T8_9BACT</name>
<dbReference type="EMBL" id="SZQL01000005">
    <property type="protein sequence ID" value="TKK69230.1"/>
    <property type="molecule type" value="Genomic_DNA"/>
</dbReference>
<dbReference type="PANTHER" id="PTHR44520:SF2">
    <property type="entry name" value="RESPONSE REGULATOR RCP1"/>
    <property type="match status" value="1"/>
</dbReference>
<dbReference type="PROSITE" id="PS50110">
    <property type="entry name" value="RESPONSE_REGULATORY"/>
    <property type="match status" value="1"/>
</dbReference>
<evidence type="ECO:0000256" key="1">
    <source>
        <dbReference type="PROSITE-ProRule" id="PRU00169"/>
    </source>
</evidence>
<proteinExistence type="predicted"/>
<organism evidence="3 4">
    <name type="scientific">Ilyomonas limi</name>
    <dbReference type="NCBI Taxonomy" id="2575867"/>
    <lineage>
        <taxon>Bacteria</taxon>
        <taxon>Pseudomonadati</taxon>
        <taxon>Bacteroidota</taxon>
        <taxon>Chitinophagia</taxon>
        <taxon>Chitinophagales</taxon>
        <taxon>Chitinophagaceae</taxon>
        <taxon>Ilyomonas</taxon>
    </lineage>
</organism>
<reference evidence="3 4" key="1">
    <citation type="submission" date="2019-05" db="EMBL/GenBank/DDBJ databases">
        <title>Panacibacter sp. strain 17mud1-8 Genome sequencing and assembly.</title>
        <authorList>
            <person name="Chhetri G."/>
        </authorList>
    </citation>
    <scope>NUCLEOTIDE SEQUENCE [LARGE SCALE GENOMIC DNA]</scope>
    <source>
        <strain evidence="3 4">17mud1-8</strain>
    </source>
</reference>
<dbReference type="SUPFAM" id="SSF52172">
    <property type="entry name" value="CheY-like"/>
    <property type="match status" value="1"/>
</dbReference>
<dbReference type="RefSeq" id="WP_137261225.1">
    <property type="nucleotide sequence ID" value="NZ_SZQL01000005.1"/>
</dbReference>
<dbReference type="InterPro" id="IPR001789">
    <property type="entry name" value="Sig_transdc_resp-reg_receiver"/>
</dbReference>
<dbReference type="PANTHER" id="PTHR44520">
    <property type="entry name" value="RESPONSE REGULATOR RCP1-RELATED"/>
    <property type="match status" value="1"/>
</dbReference>
<dbReference type="OrthoDB" id="1121174at2"/>
<dbReference type="InterPro" id="IPR052893">
    <property type="entry name" value="TCS_response_regulator"/>
</dbReference>
<evidence type="ECO:0000313" key="3">
    <source>
        <dbReference type="EMBL" id="TKK69230.1"/>
    </source>
</evidence>
<sequence>MQIPPRFILIDDEMYSNKISKTFIKKMFPDAEIVDFTSPLEALQYINTAYTTRPVSTAILLDINMPELNGWQVLEKLQALPLPVKDYISVYMLSSSIDPKDKQRAEDHPLIKGYIEKPLSREILQEIFVG</sequence>
<dbReference type="InterPro" id="IPR011006">
    <property type="entry name" value="CheY-like_superfamily"/>
</dbReference>
<dbReference type="AlphaFoldDB" id="A0A4U3L2T8"/>
<dbReference type="Proteomes" id="UP000305848">
    <property type="component" value="Unassembled WGS sequence"/>
</dbReference>
<dbReference type="GO" id="GO:0000160">
    <property type="term" value="P:phosphorelay signal transduction system"/>
    <property type="evidence" value="ECO:0007669"/>
    <property type="project" value="InterPro"/>
</dbReference>
<evidence type="ECO:0000313" key="4">
    <source>
        <dbReference type="Proteomes" id="UP000305848"/>
    </source>
</evidence>
<evidence type="ECO:0000259" key="2">
    <source>
        <dbReference type="PROSITE" id="PS50110"/>
    </source>
</evidence>
<comment type="caution">
    <text evidence="3">The sequence shown here is derived from an EMBL/GenBank/DDBJ whole genome shotgun (WGS) entry which is preliminary data.</text>
</comment>
<protein>
    <submittedName>
        <fullName evidence="3">Response regulator</fullName>
    </submittedName>
</protein>
<keyword evidence="4" id="KW-1185">Reference proteome</keyword>
<gene>
    <name evidence="3" type="ORF">FC093_07895</name>
</gene>
<dbReference type="Pfam" id="PF00072">
    <property type="entry name" value="Response_reg"/>
    <property type="match status" value="1"/>
</dbReference>
<feature type="domain" description="Response regulatory" evidence="2">
    <location>
        <begin position="6"/>
        <end position="130"/>
    </location>
</feature>
<dbReference type="SMART" id="SM00448">
    <property type="entry name" value="REC"/>
    <property type="match status" value="1"/>
</dbReference>
<accession>A0A4U3L2T8</accession>
<feature type="modified residue" description="4-aspartylphosphate" evidence="1">
    <location>
        <position position="62"/>
    </location>
</feature>
<dbReference type="Gene3D" id="3.40.50.2300">
    <property type="match status" value="1"/>
</dbReference>